<sequence length="72" mass="7888">MILGKLLQFARRHSKSRYADDKAVDDFACVAEDQGLPLDYDGDKRLVELLGGDNDPAGNLEEIANLLGQSKP</sequence>
<evidence type="ECO:0000313" key="1">
    <source>
        <dbReference type="EMBL" id="ABE64866.1"/>
    </source>
</evidence>
<dbReference type="RefSeq" id="WP_011504873.1">
    <property type="nucleotide sequence ID" value="NC_007959.1"/>
</dbReference>
<proteinExistence type="predicted"/>
<dbReference type="EMBL" id="CP000320">
    <property type="protein sequence ID" value="ABE64866.1"/>
    <property type="molecule type" value="Genomic_DNA"/>
</dbReference>
<reference evidence="2" key="1">
    <citation type="submission" date="2006-03" db="EMBL/GenBank/DDBJ databases">
        <title>Complete sequence of plasmid 1 of Nitrobacter hamburgensis X14.</title>
        <authorList>
            <consortium name="US DOE Joint Genome Institute"/>
            <person name="Copeland A."/>
            <person name="Lucas S."/>
            <person name="Lapidus A."/>
            <person name="Barry K."/>
            <person name="Detter J.C."/>
            <person name="Glavina del Rio T."/>
            <person name="Hammon N."/>
            <person name="Israni S."/>
            <person name="Dalin E."/>
            <person name="Tice H."/>
            <person name="Pitluck S."/>
            <person name="Chain P."/>
            <person name="Malfatti S."/>
            <person name="Shin M."/>
            <person name="Vergez L."/>
            <person name="Schmutz J."/>
            <person name="Larimer F."/>
            <person name="Land M."/>
            <person name="Hauser L."/>
            <person name="Kyrpides N."/>
            <person name="Ivanova N."/>
            <person name="Ward B."/>
            <person name="Arp D."/>
            <person name="Klotz M."/>
            <person name="Stein L."/>
            <person name="O'Mullan G."/>
            <person name="Starkenburg S."/>
            <person name="Sayavedra L."/>
            <person name="Poret-Peterson A.T."/>
            <person name="Gentry M.E."/>
            <person name="Bruce D."/>
            <person name="Richardson P."/>
        </authorList>
    </citation>
    <scope>NUCLEOTIDE SEQUENCE [LARGE SCALE GENOMIC DNA]</scope>
    <source>
        <strain evidence="2">DSM 10229 / NCIMB 13809 / X14</strain>
        <plasmid evidence="2">Plasmid pNITHX1</plasmid>
    </source>
</reference>
<evidence type="ECO:0000313" key="2">
    <source>
        <dbReference type="Proteomes" id="UP000001953"/>
    </source>
</evidence>
<organism evidence="1 2">
    <name type="scientific">Nitrobacter hamburgensis (strain DSM 10229 / NCIMB 13809 / X14)</name>
    <dbReference type="NCBI Taxonomy" id="323097"/>
    <lineage>
        <taxon>Bacteria</taxon>
        <taxon>Pseudomonadati</taxon>
        <taxon>Pseudomonadota</taxon>
        <taxon>Alphaproteobacteria</taxon>
        <taxon>Hyphomicrobiales</taxon>
        <taxon>Nitrobacteraceae</taxon>
        <taxon>Nitrobacter</taxon>
    </lineage>
</organism>
<dbReference type="HOGENOM" id="CLU_2718249_0_0_5"/>
<dbReference type="AlphaFoldDB" id="Q1QFY1"/>
<accession>Q1QFY1</accession>
<dbReference type="KEGG" id="nha:Nham_4259"/>
<keyword evidence="2" id="KW-1185">Reference proteome</keyword>
<name>Q1QFY1_NITHX</name>
<protein>
    <submittedName>
        <fullName evidence="1">Uncharacterized protein</fullName>
    </submittedName>
</protein>
<keyword evidence="1" id="KW-0614">Plasmid</keyword>
<geneLocation type="plasmid" evidence="2">
    <name>pNITHX1</name>
</geneLocation>
<gene>
    <name evidence="1" type="ordered locus">Nham_4259</name>
</gene>
<dbReference type="Proteomes" id="UP000001953">
    <property type="component" value="Plasmid 1"/>
</dbReference>